<organism evidence="1 2">
    <name type="scientific">Bacillus mycoides</name>
    <dbReference type="NCBI Taxonomy" id="1405"/>
    <lineage>
        <taxon>Bacteria</taxon>
        <taxon>Bacillati</taxon>
        <taxon>Bacillota</taxon>
        <taxon>Bacilli</taxon>
        <taxon>Bacillales</taxon>
        <taxon>Bacillaceae</taxon>
        <taxon>Bacillus</taxon>
        <taxon>Bacillus cereus group</taxon>
    </lineage>
</organism>
<evidence type="ECO:0000313" key="1">
    <source>
        <dbReference type="EMBL" id="SCB71568.1"/>
    </source>
</evidence>
<reference evidence="1 2" key="1">
    <citation type="submission" date="2016-08" db="EMBL/GenBank/DDBJ databases">
        <authorList>
            <person name="Seilhamer J.J."/>
        </authorList>
    </citation>
    <scope>NUCLEOTIDE SEQUENCE [LARGE SCALE GENOMIC DNA]</scope>
    <source>
        <strain evidence="1 2">SDA_GO95</strain>
    </source>
</reference>
<proteinExistence type="predicted"/>
<dbReference type="Proteomes" id="UP000195696">
    <property type="component" value="Unassembled WGS sequence"/>
</dbReference>
<gene>
    <name evidence="1" type="ORF">BWGO95_05815</name>
</gene>
<dbReference type="EMBL" id="FMAK01000080">
    <property type="protein sequence ID" value="SCB71568.1"/>
    <property type="molecule type" value="Genomic_DNA"/>
</dbReference>
<name>A0A1G4EUN0_BACMY</name>
<dbReference type="AlphaFoldDB" id="A0A1G4EUN0"/>
<protein>
    <submittedName>
        <fullName evidence="1">Uncharacterized protein</fullName>
    </submittedName>
</protein>
<accession>A0A1G4EUN0</accession>
<evidence type="ECO:0000313" key="2">
    <source>
        <dbReference type="Proteomes" id="UP000195696"/>
    </source>
</evidence>
<sequence>MERKVKKMMADLQFIMNHG</sequence>